<comment type="caution">
    <text evidence="1">The sequence shown here is derived from an EMBL/GenBank/DDBJ whole genome shotgun (WGS) entry which is preliminary data.</text>
</comment>
<dbReference type="Proteomes" id="UP000294513">
    <property type="component" value="Unassembled WGS sequence"/>
</dbReference>
<dbReference type="EMBL" id="SMKU01000002">
    <property type="protein sequence ID" value="TDD97630.1"/>
    <property type="molecule type" value="Genomic_DNA"/>
</dbReference>
<accession>A0A4R5CGM6</accession>
<evidence type="ECO:0000313" key="1">
    <source>
        <dbReference type="EMBL" id="TDD97630.1"/>
    </source>
</evidence>
<protein>
    <submittedName>
        <fullName evidence="1">Uncharacterized protein</fullName>
    </submittedName>
</protein>
<gene>
    <name evidence="1" type="ORF">E1298_00945</name>
</gene>
<name>A0A4R5CGM6_9ACTN</name>
<keyword evidence="2" id="KW-1185">Reference proteome</keyword>
<dbReference type="AlphaFoldDB" id="A0A4R5CGM6"/>
<sequence length="77" mass="8618">MATEETSPSAAAATQRLLTYWAHGPGRAKIMPEVEGAWDRCHVELGKYIQGRQLDGFCARVIHEATGRWPGQHRDKD</sequence>
<dbReference type="OrthoDB" id="4751040at2"/>
<reference evidence="1 2" key="1">
    <citation type="submission" date="2019-03" db="EMBL/GenBank/DDBJ databases">
        <title>Draft genome sequences of novel Actinobacteria.</title>
        <authorList>
            <person name="Sahin N."/>
            <person name="Ay H."/>
            <person name="Saygin H."/>
        </authorList>
    </citation>
    <scope>NUCLEOTIDE SEQUENCE [LARGE SCALE GENOMIC DNA]</scope>
    <source>
        <strain evidence="1 2">H3C3</strain>
    </source>
</reference>
<dbReference type="RefSeq" id="WP_131888792.1">
    <property type="nucleotide sequence ID" value="NZ_SMKU01000002.1"/>
</dbReference>
<proteinExistence type="predicted"/>
<organism evidence="1 2">
    <name type="scientific">Actinomadura rubrisoli</name>
    <dbReference type="NCBI Taxonomy" id="2530368"/>
    <lineage>
        <taxon>Bacteria</taxon>
        <taxon>Bacillati</taxon>
        <taxon>Actinomycetota</taxon>
        <taxon>Actinomycetes</taxon>
        <taxon>Streptosporangiales</taxon>
        <taxon>Thermomonosporaceae</taxon>
        <taxon>Actinomadura</taxon>
    </lineage>
</organism>
<evidence type="ECO:0000313" key="2">
    <source>
        <dbReference type="Proteomes" id="UP000294513"/>
    </source>
</evidence>